<evidence type="ECO:0000313" key="1">
    <source>
        <dbReference type="EMBL" id="MFD1202176.1"/>
    </source>
</evidence>
<dbReference type="EMBL" id="JBHTLY010000004">
    <property type="protein sequence ID" value="MFD1202176.1"/>
    <property type="molecule type" value="Genomic_DNA"/>
</dbReference>
<evidence type="ECO:0008006" key="3">
    <source>
        <dbReference type="Google" id="ProtNLM"/>
    </source>
</evidence>
<gene>
    <name evidence="1" type="ORF">ACFQ3U_09770</name>
</gene>
<protein>
    <recommendedName>
        <fullName evidence="3">Excreted virulence factor EspC (Type VII ESX diderm)</fullName>
    </recommendedName>
</protein>
<proteinExistence type="predicted"/>
<comment type="caution">
    <text evidence="1">The sequence shown here is derived from an EMBL/GenBank/DDBJ whole genome shotgun (WGS) entry which is preliminary data.</text>
</comment>
<accession>A0ABW3TN74</accession>
<dbReference type="Proteomes" id="UP001597181">
    <property type="component" value="Unassembled WGS sequence"/>
</dbReference>
<reference evidence="2" key="1">
    <citation type="journal article" date="2019" name="Int. J. Syst. Evol. Microbiol.">
        <title>The Global Catalogue of Microorganisms (GCM) 10K type strain sequencing project: providing services to taxonomists for standard genome sequencing and annotation.</title>
        <authorList>
            <consortium name="The Broad Institute Genomics Platform"/>
            <consortium name="The Broad Institute Genome Sequencing Center for Infectious Disease"/>
            <person name="Wu L."/>
            <person name="Ma J."/>
        </authorList>
    </citation>
    <scope>NUCLEOTIDE SEQUENCE [LARGE SCALE GENOMIC DNA]</scope>
    <source>
        <strain evidence="2">CCUG 50213</strain>
    </source>
</reference>
<name>A0ABW3TN74_9MICO</name>
<dbReference type="RefSeq" id="WP_343961274.1">
    <property type="nucleotide sequence ID" value="NZ_BAAAKZ010000010.1"/>
</dbReference>
<evidence type="ECO:0000313" key="2">
    <source>
        <dbReference type="Proteomes" id="UP001597181"/>
    </source>
</evidence>
<keyword evidence="2" id="KW-1185">Reference proteome</keyword>
<sequence>MEWLALDLEMLEDQARRLGQLATEVLSAAEMATDAESIGLAFGNMGRFVIADISVVAATVSTAAYSAQEALTGTAQQLRSVVRETQAIEEEIAHTLRSLELEIED</sequence>
<organism evidence="1 2">
    <name type="scientific">Leucobacter albus</name>
    <dbReference type="NCBI Taxonomy" id="272210"/>
    <lineage>
        <taxon>Bacteria</taxon>
        <taxon>Bacillati</taxon>
        <taxon>Actinomycetota</taxon>
        <taxon>Actinomycetes</taxon>
        <taxon>Micrococcales</taxon>
        <taxon>Microbacteriaceae</taxon>
        <taxon>Leucobacter</taxon>
    </lineage>
</organism>